<keyword evidence="2" id="KW-1185">Reference proteome</keyword>
<dbReference type="KEGG" id="brs:S23_55260"/>
<accession>A0AAI8MEG3</accession>
<evidence type="ECO:0000313" key="1">
    <source>
        <dbReference type="EMBL" id="BAL78718.1"/>
    </source>
</evidence>
<gene>
    <name evidence="1" type="ORF">S23_55260</name>
</gene>
<organism evidence="1 2">
    <name type="scientific">Bradyrhizobium cosmicum</name>
    <dbReference type="NCBI Taxonomy" id="1404864"/>
    <lineage>
        <taxon>Bacteria</taxon>
        <taxon>Pseudomonadati</taxon>
        <taxon>Pseudomonadota</taxon>
        <taxon>Alphaproteobacteria</taxon>
        <taxon>Hyphomicrobiales</taxon>
        <taxon>Nitrobacteraceae</taxon>
        <taxon>Bradyrhizobium</taxon>
    </lineage>
</organism>
<proteinExistence type="predicted"/>
<dbReference type="AlphaFoldDB" id="A0AAI8MEG3"/>
<dbReference type="Proteomes" id="UP000007886">
    <property type="component" value="Chromosome"/>
</dbReference>
<protein>
    <submittedName>
        <fullName evidence="1">Uncharacterized protein</fullName>
    </submittedName>
</protein>
<sequence>MRTAYSTYKLVGARFDGANFPWFYTVLQSRWYAKQFWGQDDIANGLPDDLKDDGHSRESPD</sequence>
<evidence type="ECO:0000313" key="2">
    <source>
        <dbReference type="Proteomes" id="UP000007886"/>
    </source>
</evidence>
<name>A0AAI8MEG3_9BRAD</name>
<reference evidence="1 2" key="1">
    <citation type="journal article" date="2012" name="Microbes Environ.">
        <title>Complete genome sequence of Bradyrhizobium sp. S23321: insights into symbiosis evolution in soil oligotrophs.</title>
        <authorList>
            <person name="Okubo T."/>
            <person name="Tsukui T."/>
            <person name="Maita H."/>
            <person name="Okamoto S."/>
            <person name="Oshima K."/>
            <person name="Fujisawa T."/>
            <person name="Saito A."/>
            <person name="Futamata H."/>
            <person name="Hattori R."/>
            <person name="Shimomura Y."/>
            <person name="Haruta S."/>
            <person name="Morimoto S."/>
            <person name="Wang Y."/>
            <person name="Sakai Y."/>
            <person name="Hattori M."/>
            <person name="Aizawa S."/>
            <person name="Nagashima K.V.P."/>
            <person name="Masuda S."/>
            <person name="Hattori T."/>
            <person name="Yamashita A."/>
            <person name="Bao Z."/>
            <person name="Hayatsu M."/>
            <person name="Kajiya-Kanegae H."/>
            <person name="Yoshinaga I."/>
            <person name="Sakamoto K."/>
            <person name="Toyota K."/>
            <person name="Nakao M."/>
            <person name="Kohara M."/>
            <person name="Anda M."/>
            <person name="Niwa R."/>
            <person name="Jung-Hwan P."/>
            <person name="Sameshima-Saito R."/>
            <person name="Tokuda S."/>
            <person name="Yamamoto S."/>
            <person name="Yamamoto S."/>
            <person name="Yokoyama T."/>
            <person name="Akutsu T."/>
            <person name="Nakamura Y."/>
            <person name="Nakahira-Yanaka Y."/>
            <person name="Takada Hoshino Y."/>
            <person name="Hirakawa H."/>
            <person name="Mitsui H."/>
            <person name="Terasawa K."/>
            <person name="Itakura M."/>
            <person name="Sato S."/>
            <person name="Ikeda-Ohtsubo W."/>
            <person name="Sakakura N."/>
            <person name="Kaminuma E."/>
            <person name="Minamisawa K."/>
        </authorList>
    </citation>
    <scope>NUCLEOTIDE SEQUENCE [LARGE SCALE GENOMIC DNA]</scope>
    <source>
        <strain evidence="1 2">S23321</strain>
    </source>
</reference>
<dbReference type="EMBL" id="AP012279">
    <property type="protein sequence ID" value="BAL78718.1"/>
    <property type="molecule type" value="Genomic_DNA"/>
</dbReference>